<comment type="caution">
    <text evidence="2">The sequence shown here is derived from an EMBL/GenBank/DDBJ whole genome shotgun (WGS) entry which is preliminary data.</text>
</comment>
<feature type="compositionally biased region" description="Basic residues" evidence="1">
    <location>
        <begin position="101"/>
        <end position="110"/>
    </location>
</feature>
<feature type="compositionally biased region" description="Low complexity" evidence="1">
    <location>
        <begin position="81"/>
        <end position="98"/>
    </location>
</feature>
<feature type="region of interest" description="Disordered" evidence="1">
    <location>
        <begin position="70"/>
        <end position="114"/>
    </location>
</feature>
<evidence type="ECO:0000256" key="1">
    <source>
        <dbReference type="SAM" id="MobiDB-lite"/>
    </source>
</evidence>
<organism evidence="2 3">
    <name type="scientific">Ficus carica</name>
    <name type="common">Common fig</name>
    <dbReference type="NCBI Taxonomy" id="3494"/>
    <lineage>
        <taxon>Eukaryota</taxon>
        <taxon>Viridiplantae</taxon>
        <taxon>Streptophyta</taxon>
        <taxon>Embryophyta</taxon>
        <taxon>Tracheophyta</taxon>
        <taxon>Spermatophyta</taxon>
        <taxon>Magnoliopsida</taxon>
        <taxon>eudicotyledons</taxon>
        <taxon>Gunneridae</taxon>
        <taxon>Pentapetalae</taxon>
        <taxon>rosids</taxon>
        <taxon>fabids</taxon>
        <taxon>Rosales</taxon>
        <taxon>Moraceae</taxon>
        <taxon>Ficeae</taxon>
        <taxon>Ficus</taxon>
    </lineage>
</organism>
<proteinExistence type="predicted"/>
<sequence length="134" mass="15217">MLVSFFPAQIFREICWKHPTHVVQKLPIIFYKYSEESKAIGDLRSTEIWRCASKEKIIGNVIAIVGGGGQEVERPSSRDLASPSSDAIASSRSASFAGDGHRRRNLRRGRGREGERGDRFLLGKQRENEIWRVF</sequence>
<reference evidence="2" key="1">
    <citation type="submission" date="2023-07" db="EMBL/GenBank/DDBJ databases">
        <title>draft genome sequence of fig (Ficus carica).</title>
        <authorList>
            <person name="Takahashi T."/>
            <person name="Nishimura K."/>
        </authorList>
    </citation>
    <scope>NUCLEOTIDE SEQUENCE</scope>
</reference>
<protein>
    <submittedName>
        <fullName evidence="2">Uncharacterized protein</fullName>
    </submittedName>
</protein>
<name>A0AA88DJB9_FICCA</name>
<dbReference type="EMBL" id="BTGU01000032">
    <property type="protein sequence ID" value="GMN49854.1"/>
    <property type="molecule type" value="Genomic_DNA"/>
</dbReference>
<accession>A0AA88DJB9</accession>
<dbReference type="Proteomes" id="UP001187192">
    <property type="component" value="Unassembled WGS sequence"/>
</dbReference>
<evidence type="ECO:0000313" key="3">
    <source>
        <dbReference type="Proteomes" id="UP001187192"/>
    </source>
</evidence>
<dbReference type="AlphaFoldDB" id="A0AA88DJB9"/>
<gene>
    <name evidence="2" type="ORF">TIFTF001_019018</name>
</gene>
<keyword evidence="3" id="KW-1185">Reference proteome</keyword>
<evidence type="ECO:0000313" key="2">
    <source>
        <dbReference type="EMBL" id="GMN49854.1"/>
    </source>
</evidence>